<accession>A0A7X6MV43</accession>
<evidence type="ECO:0000313" key="2">
    <source>
        <dbReference type="Proteomes" id="UP000518188"/>
    </source>
</evidence>
<dbReference type="RefSeq" id="WP_044524640.1">
    <property type="nucleotide sequence ID" value="NZ_HG322954.1"/>
</dbReference>
<name>A0A7X6MV43_9MYCO</name>
<sequence length="65" mass="6910">MLADTKRDVLPNDEQAANFVVSNAVGTLPGPDLGVEKLHGGVSTIGLARLKQELRSSPLRDTPSR</sequence>
<gene>
    <name evidence="1" type="ORF">HGA11_28585</name>
</gene>
<dbReference type="AlphaFoldDB" id="A0A7X6MV43"/>
<dbReference type="Proteomes" id="UP000518188">
    <property type="component" value="Unassembled WGS sequence"/>
</dbReference>
<organism evidence="1 2">
    <name type="scientific">Mycolicibacterium septicum DSM 44393</name>
    <dbReference type="NCBI Taxonomy" id="1341646"/>
    <lineage>
        <taxon>Bacteria</taxon>
        <taxon>Bacillati</taxon>
        <taxon>Actinomycetota</taxon>
        <taxon>Actinomycetes</taxon>
        <taxon>Mycobacteriales</taxon>
        <taxon>Mycobacteriaceae</taxon>
        <taxon>Mycolicibacterium</taxon>
    </lineage>
</organism>
<reference evidence="1 2" key="1">
    <citation type="submission" date="2020-04" db="EMBL/GenBank/DDBJ databases">
        <title>MicrobeNet Type strains.</title>
        <authorList>
            <person name="Nicholson A.C."/>
        </authorList>
    </citation>
    <scope>NUCLEOTIDE SEQUENCE [LARGE SCALE GENOMIC DNA]</scope>
    <source>
        <strain evidence="1 2">ATCC 700731</strain>
    </source>
</reference>
<dbReference type="EMBL" id="JAAXPJ010000015">
    <property type="protein sequence ID" value="NKZ14938.1"/>
    <property type="molecule type" value="Genomic_DNA"/>
</dbReference>
<protein>
    <submittedName>
        <fullName evidence="1">Uncharacterized protein</fullName>
    </submittedName>
</protein>
<comment type="caution">
    <text evidence="1">The sequence shown here is derived from an EMBL/GenBank/DDBJ whole genome shotgun (WGS) entry which is preliminary data.</text>
</comment>
<evidence type="ECO:0000313" key="1">
    <source>
        <dbReference type="EMBL" id="NKZ14938.1"/>
    </source>
</evidence>
<proteinExistence type="predicted"/>